<feature type="binding site" evidence="1">
    <location>
        <begin position="68"/>
        <end position="72"/>
    </location>
    <ligand>
        <name>(6S)-NADPHX</name>
        <dbReference type="ChEBI" id="CHEBI:64076"/>
    </ligand>
</feature>
<evidence type="ECO:0000259" key="2">
    <source>
        <dbReference type="PROSITE" id="PS51385"/>
    </source>
</evidence>
<feature type="binding site" evidence="1">
    <location>
        <position position="69"/>
    </location>
    <ligand>
        <name>K(+)</name>
        <dbReference type="ChEBI" id="CHEBI:29103"/>
    </ligand>
</feature>
<dbReference type="RefSeq" id="WP_256307599.1">
    <property type="nucleotide sequence ID" value="NZ_JANHAW010000002.1"/>
</dbReference>
<dbReference type="GO" id="GO:0046872">
    <property type="term" value="F:metal ion binding"/>
    <property type="evidence" value="ECO:0007669"/>
    <property type="project" value="UniProtKB-KW"/>
</dbReference>
<keyword evidence="1" id="KW-0547">Nucleotide-binding</keyword>
<evidence type="ECO:0000313" key="3">
    <source>
        <dbReference type="EMBL" id="MFD1684927.1"/>
    </source>
</evidence>
<dbReference type="SUPFAM" id="SSF64153">
    <property type="entry name" value="YjeF N-terminal domain-like"/>
    <property type="match status" value="1"/>
</dbReference>
<comment type="caution">
    <text evidence="1">Lacks conserved residue(s) required for the propagation of feature annotation.</text>
</comment>
<keyword evidence="1" id="KW-0479">Metal-binding</keyword>
<dbReference type="HAMAP" id="MF_01966">
    <property type="entry name" value="NADHX_epimerase"/>
    <property type="match status" value="1"/>
</dbReference>
<comment type="catalytic activity">
    <reaction evidence="1">
        <text>(6R)-NADHX = (6S)-NADHX</text>
        <dbReference type="Rhea" id="RHEA:32215"/>
        <dbReference type="ChEBI" id="CHEBI:64074"/>
        <dbReference type="ChEBI" id="CHEBI:64075"/>
        <dbReference type="EC" id="5.1.99.6"/>
    </reaction>
</comment>
<dbReference type="PANTHER" id="PTHR13612:SF0">
    <property type="entry name" value="ENHANCER OF MRNA-DECAPPING PROTEIN 3"/>
    <property type="match status" value="1"/>
</dbReference>
<comment type="catalytic activity">
    <reaction evidence="1">
        <text>(6R)-NADPHX = (6S)-NADPHX</text>
        <dbReference type="Rhea" id="RHEA:32227"/>
        <dbReference type="ChEBI" id="CHEBI:64076"/>
        <dbReference type="ChEBI" id="CHEBI:64077"/>
        <dbReference type="EC" id="5.1.99.6"/>
    </reaction>
</comment>
<keyword evidence="1" id="KW-0520">NAD</keyword>
<comment type="function">
    <text evidence="1">Catalyzes the epimerization of the S- and R-forms of NAD(P)HX, a damaged form of NAD(P)H that is a result of enzymatic or heat-dependent hydration. This is a prerequisite for the S-specific NAD(P)H-hydrate dehydratase to allow the repair of both epimers of NAD(P)HX.</text>
</comment>
<organism evidence="3 4">
    <name type="scientific">Halobellus litoreus</name>
    <dbReference type="NCBI Taxonomy" id="755310"/>
    <lineage>
        <taxon>Archaea</taxon>
        <taxon>Methanobacteriati</taxon>
        <taxon>Methanobacteriota</taxon>
        <taxon>Stenosarchaea group</taxon>
        <taxon>Halobacteria</taxon>
        <taxon>Halobacteriales</taxon>
        <taxon>Haloferacaceae</taxon>
        <taxon>Halobellus</taxon>
    </lineage>
</organism>
<accession>A0ABD6DRK9</accession>
<dbReference type="PROSITE" id="PS51385">
    <property type="entry name" value="YJEF_N"/>
    <property type="match status" value="1"/>
</dbReference>
<dbReference type="AlphaFoldDB" id="A0ABD6DRK9"/>
<dbReference type="Gene3D" id="3.40.50.10260">
    <property type="entry name" value="YjeF N-terminal domain"/>
    <property type="match status" value="1"/>
</dbReference>
<dbReference type="GO" id="GO:0000166">
    <property type="term" value="F:nucleotide binding"/>
    <property type="evidence" value="ECO:0007669"/>
    <property type="project" value="UniProtKB-KW"/>
</dbReference>
<dbReference type="Pfam" id="PF03853">
    <property type="entry name" value="YjeF_N"/>
    <property type="match status" value="1"/>
</dbReference>
<comment type="caution">
    <text evidence="3">The sequence shown here is derived from an EMBL/GenBank/DDBJ whole genome shotgun (WGS) entry which is preliminary data.</text>
</comment>
<feature type="binding site" evidence="1">
    <location>
        <begin position="138"/>
        <end position="144"/>
    </location>
    <ligand>
        <name>(6S)-NADPHX</name>
        <dbReference type="ChEBI" id="CHEBI:64076"/>
    </ligand>
</feature>
<dbReference type="Proteomes" id="UP001597092">
    <property type="component" value="Unassembled WGS sequence"/>
</dbReference>
<proteinExistence type="inferred from homology"/>
<dbReference type="InterPro" id="IPR004443">
    <property type="entry name" value="YjeF_N_dom"/>
</dbReference>
<keyword evidence="1" id="KW-0521">NADP</keyword>
<dbReference type="GO" id="GO:0052856">
    <property type="term" value="F:NAD(P)HX epimerase activity"/>
    <property type="evidence" value="ECO:0007669"/>
    <property type="project" value="UniProtKB-UniRule"/>
</dbReference>
<dbReference type="EMBL" id="JBHUDP010000001">
    <property type="protein sequence ID" value="MFD1684927.1"/>
    <property type="molecule type" value="Genomic_DNA"/>
</dbReference>
<keyword evidence="4" id="KW-1185">Reference proteome</keyword>
<gene>
    <name evidence="1" type="primary">nnrE</name>
    <name evidence="3" type="ORF">ACFSAS_04805</name>
</gene>
<name>A0ABD6DRK9_9EURY</name>
<protein>
    <recommendedName>
        <fullName evidence="1">NAD(P)H-hydrate epimerase</fullName>
        <ecNumber evidence="1">5.1.99.6</ecNumber>
    </recommendedName>
    <alternativeName>
        <fullName evidence="1">NAD(P)HX epimerase</fullName>
    </alternativeName>
</protein>
<evidence type="ECO:0000313" key="4">
    <source>
        <dbReference type="Proteomes" id="UP001597092"/>
    </source>
</evidence>
<feature type="binding site" evidence="1">
    <location>
        <position position="134"/>
    </location>
    <ligand>
        <name>K(+)</name>
        <dbReference type="ChEBI" id="CHEBI:29103"/>
    </ligand>
</feature>
<comment type="similarity">
    <text evidence="1">Belongs to the NnrE/AIBP family.</text>
</comment>
<sequence length="239" mass="24985">MATERFHTPADVGVPAVSAETMRRVDRVAVDEVGIELRQMMENAGRTLAAHVFEVDSDSALVVAGNGGNGGGGLACARHLANHDVDVSLVLDREPEELTGAAAHQYRILERMGITAGVGSGAVSGAESVSVVVDALIGYGLTGRVRDPAAALIRAVNGRGAPVVSLDVPSGIDATTGDKLGVAVDPSRTVTLALPKTGLRGRSEPLFLADIGIPRTVYRRLDIEYVNPFGRAWWVKLAS</sequence>
<keyword evidence="1" id="KW-0630">Potassium</keyword>
<dbReference type="EC" id="5.1.99.6" evidence="1"/>
<dbReference type="InterPro" id="IPR036652">
    <property type="entry name" value="YjeF_N_dom_sf"/>
</dbReference>
<reference evidence="3 4" key="1">
    <citation type="journal article" date="2019" name="Int. J. Syst. Evol. Microbiol.">
        <title>The Global Catalogue of Microorganisms (GCM) 10K type strain sequencing project: providing services to taxonomists for standard genome sequencing and annotation.</title>
        <authorList>
            <consortium name="The Broad Institute Genomics Platform"/>
            <consortium name="The Broad Institute Genome Sequencing Center for Infectious Disease"/>
            <person name="Wu L."/>
            <person name="Ma J."/>
        </authorList>
    </citation>
    <scope>NUCLEOTIDE SEQUENCE [LARGE SCALE GENOMIC DNA]</scope>
    <source>
        <strain evidence="3 4">CGMCC 1.10387</strain>
    </source>
</reference>
<dbReference type="PANTHER" id="PTHR13612">
    <property type="entry name" value="ENHANCER OF MRNA-DECAPPING PROTEIN 3"/>
    <property type="match status" value="1"/>
</dbReference>
<evidence type="ECO:0000256" key="1">
    <source>
        <dbReference type="HAMAP-Rule" id="MF_01966"/>
    </source>
</evidence>
<feature type="binding site" evidence="1">
    <location>
        <position position="170"/>
    </location>
    <ligand>
        <name>K(+)</name>
        <dbReference type="ChEBI" id="CHEBI:29103"/>
    </ligand>
</feature>
<keyword evidence="1 3" id="KW-0413">Isomerase</keyword>
<feature type="binding site" evidence="1">
    <location>
        <position position="167"/>
    </location>
    <ligand>
        <name>(6S)-NADPHX</name>
        <dbReference type="ChEBI" id="CHEBI:64076"/>
    </ligand>
</feature>
<feature type="domain" description="YjeF N-terminal" evidence="2">
    <location>
        <begin position="22"/>
        <end position="219"/>
    </location>
</feature>
<comment type="cofactor">
    <cofactor evidence="1">
        <name>K(+)</name>
        <dbReference type="ChEBI" id="CHEBI:29103"/>
    </cofactor>
    <text evidence="1">Binds 1 potassium ion per subunit.</text>
</comment>
<dbReference type="NCBIfam" id="TIGR00197">
    <property type="entry name" value="yjeF_nterm"/>
    <property type="match status" value="1"/>
</dbReference>